<name>A0A1G4J8N1_9SACH</name>
<feature type="region of interest" description="Disordered" evidence="1">
    <location>
        <begin position="213"/>
        <end position="246"/>
    </location>
</feature>
<feature type="compositionally biased region" description="Basic residues" evidence="1">
    <location>
        <begin position="213"/>
        <end position="229"/>
    </location>
</feature>
<evidence type="ECO:0000313" key="3">
    <source>
        <dbReference type="Proteomes" id="UP000191144"/>
    </source>
</evidence>
<evidence type="ECO:0000256" key="1">
    <source>
        <dbReference type="SAM" id="MobiDB-lite"/>
    </source>
</evidence>
<gene>
    <name evidence="2" type="ORF">LAME_0D05446G</name>
</gene>
<dbReference type="AlphaFoldDB" id="A0A1G4J8N1"/>
<accession>A0A1G4J8N1</accession>
<dbReference type="OrthoDB" id="3994490at2759"/>
<feature type="region of interest" description="Disordered" evidence="1">
    <location>
        <begin position="1"/>
        <end position="25"/>
    </location>
</feature>
<feature type="compositionally biased region" description="Polar residues" evidence="1">
    <location>
        <begin position="16"/>
        <end position="25"/>
    </location>
</feature>
<sequence>MNSTKHVSRSELYDDNLSSPSSSTEWNEAIIPEFEYVSVVKTGEDDQKESTENAQANEEFDFPLFSFGTTMENVDRDSSLENPDDDEGRGRTSTRLIKVSLREPSPEFFNNERHRSFYFADYTEEDLEKFKNSAIDYELATKEHKFLGKYSIPGRKSRVLCLEEHNEKIETERLKELKRRNRRSGKKQREARKLGLERVKQRLEDAKAVRKLMKKKFHKRGGKKNKKRQIYLLNHNRDCAQNESVN</sequence>
<protein>
    <submittedName>
        <fullName evidence="2">LAME_0D05446g1_1</fullName>
    </submittedName>
</protein>
<reference evidence="3" key="1">
    <citation type="submission" date="2016-03" db="EMBL/GenBank/DDBJ databases">
        <authorList>
            <person name="Devillers Hugo."/>
        </authorList>
    </citation>
    <scope>NUCLEOTIDE SEQUENCE [LARGE SCALE GENOMIC DNA]</scope>
</reference>
<organism evidence="2 3">
    <name type="scientific">Lachancea meyersii CBS 8951</name>
    <dbReference type="NCBI Taxonomy" id="1266667"/>
    <lineage>
        <taxon>Eukaryota</taxon>
        <taxon>Fungi</taxon>
        <taxon>Dikarya</taxon>
        <taxon>Ascomycota</taxon>
        <taxon>Saccharomycotina</taxon>
        <taxon>Saccharomycetes</taxon>
        <taxon>Saccharomycetales</taxon>
        <taxon>Saccharomycetaceae</taxon>
        <taxon>Lachancea</taxon>
    </lineage>
</organism>
<proteinExistence type="predicted"/>
<keyword evidence="3" id="KW-1185">Reference proteome</keyword>
<dbReference type="InterPro" id="IPR018555">
    <property type="entry name" value="C630.06c-like"/>
</dbReference>
<feature type="region of interest" description="Disordered" evidence="1">
    <location>
        <begin position="73"/>
        <end position="92"/>
    </location>
</feature>
<dbReference type="Pfam" id="PF09428">
    <property type="entry name" value="DUF2011"/>
    <property type="match status" value="1"/>
</dbReference>
<evidence type="ECO:0000313" key="2">
    <source>
        <dbReference type="EMBL" id="SCU86299.1"/>
    </source>
</evidence>
<dbReference type="EMBL" id="LT598482">
    <property type="protein sequence ID" value="SCU86299.1"/>
    <property type="molecule type" value="Genomic_DNA"/>
</dbReference>
<dbReference type="Proteomes" id="UP000191144">
    <property type="component" value="Chromosome D"/>
</dbReference>